<evidence type="ECO:0000256" key="2">
    <source>
        <dbReference type="ARBA" id="ARBA00022840"/>
    </source>
</evidence>
<dbReference type="GO" id="GO:0005737">
    <property type="term" value="C:cytoplasm"/>
    <property type="evidence" value="ECO:0007669"/>
    <property type="project" value="TreeGrafter"/>
</dbReference>
<keyword evidence="3" id="KW-0378">Hydrolase</keyword>
<dbReference type="PANTHER" id="PTHR11638:SF18">
    <property type="entry name" value="HEAT SHOCK PROTEIN 104"/>
    <property type="match status" value="1"/>
</dbReference>
<keyword evidence="1" id="KW-0547">Nucleotide-binding</keyword>
<dbReference type="Gene3D" id="3.40.50.300">
    <property type="entry name" value="P-loop containing nucleotide triphosphate hydrolases"/>
    <property type="match status" value="1"/>
</dbReference>
<keyword evidence="3" id="KW-0645">Protease</keyword>
<gene>
    <name evidence="3" type="ORF">OBE_05769</name>
</gene>
<keyword evidence="2" id="KW-0067">ATP-binding</keyword>
<proteinExistence type="predicted"/>
<dbReference type="GO" id="GO:0016887">
    <property type="term" value="F:ATP hydrolysis activity"/>
    <property type="evidence" value="ECO:0007669"/>
    <property type="project" value="TreeGrafter"/>
</dbReference>
<dbReference type="GO" id="GO:0006508">
    <property type="term" value="P:proteolysis"/>
    <property type="evidence" value="ECO:0007669"/>
    <property type="project" value="UniProtKB-KW"/>
</dbReference>
<organism evidence="3">
    <name type="scientific">human gut metagenome</name>
    <dbReference type="NCBI Taxonomy" id="408170"/>
    <lineage>
        <taxon>unclassified sequences</taxon>
        <taxon>metagenomes</taxon>
        <taxon>organismal metagenomes</taxon>
    </lineage>
</organism>
<reference evidence="3" key="1">
    <citation type="journal article" date="2013" name="Environ. Microbiol.">
        <title>Microbiota from the distal guts of lean and obese adolescents exhibit partial functional redundancy besides clear differences in community structure.</title>
        <authorList>
            <person name="Ferrer M."/>
            <person name="Ruiz A."/>
            <person name="Lanza F."/>
            <person name="Haange S.B."/>
            <person name="Oberbach A."/>
            <person name="Till H."/>
            <person name="Bargiela R."/>
            <person name="Campoy C."/>
            <person name="Segura M.T."/>
            <person name="Richter M."/>
            <person name="von Bergen M."/>
            <person name="Seifert J."/>
            <person name="Suarez A."/>
        </authorList>
    </citation>
    <scope>NUCLEOTIDE SEQUENCE</scope>
</reference>
<evidence type="ECO:0000313" key="3">
    <source>
        <dbReference type="EMBL" id="EKC66778.1"/>
    </source>
</evidence>
<accession>K1TAT2</accession>
<comment type="caution">
    <text evidence="3">The sequence shown here is derived from an EMBL/GenBank/DDBJ whole genome shotgun (WGS) entry which is preliminary data.</text>
</comment>
<protein>
    <submittedName>
        <fullName evidence="3">ATP-dependent protease binding subunit (ClpB)</fullName>
    </submittedName>
</protein>
<evidence type="ECO:0000256" key="1">
    <source>
        <dbReference type="ARBA" id="ARBA00022741"/>
    </source>
</evidence>
<dbReference type="PANTHER" id="PTHR11638">
    <property type="entry name" value="ATP-DEPENDENT CLP PROTEASE"/>
    <property type="match status" value="1"/>
</dbReference>
<dbReference type="AlphaFoldDB" id="K1TAT2"/>
<feature type="non-terminal residue" evidence="3">
    <location>
        <position position="53"/>
    </location>
</feature>
<dbReference type="GO" id="GO:0005524">
    <property type="term" value="F:ATP binding"/>
    <property type="evidence" value="ECO:0007669"/>
    <property type="project" value="UniProtKB-KW"/>
</dbReference>
<dbReference type="GO" id="GO:0008233">
    <property type="term" value="F:peptidase activity"/>
    <property type="evidence" value="ECO:0007669"/>
    <property type="project" value="UniProtKB-KW"/>
</dbReference>
<dbReference type="InterPro" id="IPR027417">
    <property type="entry name" value="P-loop_NTPase"/>
</dbReference>
<dbReference type="GO" id="GO:0034605">
    <property type="term" value="P:cellular response to heat"/>
    <property type="evidence" value="ECO:0007669"/>
    <property type="project" value="TreeGrafter"/>
</dbReference>
<dbReference type="SUPFAM" id="SSF52540">
    <property type="entry name" value="P-loop containing nucleoside triphosphate hydrolases"/>
    <property type="match status" value="1"/>
</dbReference>
<dbReference type="InterPro" id="IPR050130">
    <property type="entry name" value="ClpA_ClpB"/>
</dbReference>
<dbReference type="EMBL" id="AJWZ01003962">
    <property type="protein sequence ID" value="EKC66778.1"/>
    <property type="molecule type" value="Genomic_DNA"/>
</dbReference>
<name>K1TAT2_9ZZZZ</name>
<sequence length="53" mass="5958">MCPSSCGIREVYLLDLTALVAGTQFRGQFEQRMKGLIDEVKKLGNIILMIDEI</sequence>